<dbReference type="AlphaFoldDB" id="A0A845LVD3"/>
<evidence type="ECO:0000313" key="1">
    <source>
        <dbReference type="EMBL" id="MZR11775.1"/>
    </source>
</evidence>
<protein>
    <submittedName>
        <fullName evidence="1">DUF3572 family protein</fullName>
    </submittedName>
</protein>
<accession>A0A845LVD3</accession>
<dbReference type="InterPro" id="IPR021955">
    <property type="entry name" value="DUF3572"/>
</dbReference>
<name>A0A845LVD3_9RHOB</name>
<keyword evidence="2" id="KW-1185">Reference proteome</keyword>
<gene>
    <name evidence="1" type="ORF">GQE99_01945</name>
</gene>
<organism evidence="1 2">
    <name type="scientific">Maritimibacter harenae</name>
    <dbReference type="NCBI Taxonomy" id="2606218"/>
    <lineage>
        <taxon>Bacteria</taxon>
        <taxon>Pseudomonadati</taxon>
        <taxon>Pseudomonadota</taxon>
        <taxon>Alphaproteobacteria</taxon>
        <taxon>Rhodobacterales</taxon>
        <taxon>Roseobacteraceae</taxon>
        <taxon>Maritimibacter</taxon>
    </lineage>
</organism>
<dbReference type="Proteomes" id="UP000467322">
    <property type="component" value="Unassembled WGS sequence"/>
</dbReference>
<sequence length="92" mass="9759">MKQEQAETIGLQALGWLAGNDELMPVFLGSTGGDLADLKARANDPGFLGAVLDFITMDDAWVVSFCDDAGLDYAQPMQARAALPGGGDMHWT</sequence>
<proteinExistence type="predicted"/>
<evidence type="ECO:0000313" key="2">
    <source>
        <dbReference type="Proteomes" id="UP000467322"/>
    </source>
</evidence>
<dbReference type="RefSeq" id="WP_161349900.1">
    <property type="nucleotide sequence ID" value="NZ_WTUX01000005.1"/>
</dbReference>
<dbReference type="Pfam" id="PF12096">
    <property type="entry name" value="DUF3572"/>
    <property type="match status" value="1"/>
</dbReference>
<reference evidence="1 2" key="1">
    <citation type="submission" date="2019-12" db="EMBL/GenBank/DDBJ databases">
        <title>Maritimibacter sp. nov. sp. isolated from sea sand.</title>
        <authorList>
            <person name="Kim J."/>
            <person name="Jeong S.E."/>
            <person name="Jung H.S."/>
            <person name="Jeon C.O."/>
        </authorList>
    </citation>
    <scope>NUCLEOTIDE SEQUENCE [LARGE SCALE GENOMIC DNA]</scope>
    <source>
        <strain evidence="1 2">DP07</strain>
    </source>
</reference>
<dbReference type="EMBL" id="WTUX01000005">
    <property type="protein sequence ID" value="MZR11775.1"/>
    <property type="molecule type" value="Genomic_DNA"/>
</dbReference>
<comment type="caution">
    <text evidence="1">The sequence shown here is derived from an EMBL/GenBank/DDBJ whole genome shotgun (WGS) entry which is preliminary data.</text>
</comment>